<proteinExistence type="predicted"/>
<dbReference type="EMBL" id="CAKLBY020000230">
    <property type="protein sequence ID" value="CAK7938441.1"/>
    <property type="molecule type" value="Genomic_DNA"/>
</dbReference>
<gene>
    <name evidence="2" type="ORF">PM001_LOCUS23591</name>
</gene>
<keyword evidence="1" id="KW-0175">Coiled coil</keyword>
<evidence type="ECO:0000313" key="3">
    <source>
        <dbReference type="Proteomes" id="UP001162060"/>
    </source>
</evidence>
<dbReference type="Proteomes" id="UP001162060">
    <property type="component" value="Unassembled WGS sequence"/>
</dbReference>
<feature type="coiled-coil region" evidence="1">
    <location>
        <begin position="13"/>
        <end position="40"/>
    </location>
</feature>
<organism evidence="2 3">
    <name type="scientific">Peronospora matthiolae</name>
    <dbReference type="NCBI Taxonomy" id="2874970"/>
    <lineage>
        <taxon>Eukaryota</taxon>
        <taxon>Sar</taxon>
        <taxon>Stramenopiles</taxon>
        <taxon>Oomycota</taxon>
        <taxon>Peronosporomycetes</taxon>
        <taxon>Peronosporales</taxon>
        <taxon>Peronosporaceae</taxon>
        <taxon>Peronospora</taxon>
    </lineage>
</organism>
<comment type="caution">
    <text evidence="2">The sequence shown here is derived from an EMBL/GenBank/DDBJ whole genome shotgun (WGS) entry which is preliminary data.</text>
</comment>
<protein>
    <submittedName>
        <fullName evidence="2">Uncharacterized protein</fullName>
    </submittedName>
</protein>
<name>A0AAV1UVQ4_9STRA</name>
<accession>A0AAV1UVQ4</accession>
<dbReference type="AlphaFoldDB" id="A0AAV1UVQ4"/>
<evidence type="ECO:0000256" key="1">
    <source>
        <dbReference type="SAM" id="Coils"/>
    </source>
</evidence>
<reference evidence="2" key="1">
    <citation type="submission" date="2024-01" db="EMBL/GenBank/DDBJ databases">
        <authorList>
            <person name="Webb A."/>
        </authorList>
    </citation>
    <scope>NUCLEOTIDE SEQUENCE</scope>
    <source>
        <strain evidence="2">Pm1</strain>
    </source>
</reference>
<evidence type="ECO:0000313" key="2">
    <source>
        <dbReference type="EMBL" id="CAK7938441.1"/>
    </source>
</evidence>
<sequence length="95" mass="10565">MFALAQLENERCIRSLRDELAAAHQDIAQLREQVISLVDQTGSLKRDHSKVVSALDRGGVLRISKRARTDSTDGDAQRNTQDAYASLEAVHSYLL</sequence>